<keyword evidence="3" id="KW-0689">Ribosomal protein</keyword>
<dbReference type="InterPro" id="IPR039927">
    <property type="entry name" value="Ribosomal_mL43"/>
</dbReference>
<dbReference type="Pfam" id="PF05047">
    <property type="entry name" value="L51_S25_CI-B8"/>
    <property type="match status" value="1"/>
</dbReference>
<evidence type="ECO:0000313" key="8">
    <source>
        <dbReference type="EMBL" id="KAG0560808.1"/>
    </source>
</evidence>
<dbReference type="PANTHER" id="PTHR21396">
    <property type="entry name" value="39S RIBOSOMAL PROTEIN L43"/>
    <property type="match status" value="1"/>
</dbReference>
<keyword evidence="9" id="KW-1185">Reference proteome</keyword>
<comment type="similarity">
    <text evidence="2">Belongs to the mitochondrion-specific ribosomal protein mL43 family.</text>
</comment>
<dbReference type="Gene3D" id="3.40.30.10">
    <property type="entry name" value="Glutaredoxin"/>
    <property type="match status" value="1"/>
</dbReference>
<dbReference type="EMBL" id="CM026430">
    <property type="protein sequence ID" value="KAG0560808.1"/>
    <property type="molecule type" value="Genomic_DNA"/>
</dbReference>
<evidence type="ECO:0000256" key="5">
    <source>
        <dbReference type="ARBA" id="ARBA00023274"/>
    </source>
</evidence>
<comment type="subcellular location">
    <subcellularLocation>
        <location evidence="1">Mitochondrion</location>
    </subcellularLocation>
</comment>
<name>A0A8T0GT33_CERPU</name>
<dbReference type="GO" id="GO:0003735">
    <property type="term" value="F:structural constituent of ribosome"/>
    <property type="evidence" value="ECO:0007669"/>
    <property type="project" value="InterPro"/>
</dbReference>
<evidence type="ECO:0000259" key="7">
    <source>
        <dbReference type="SMART" id="SM00916"/>
    </source>
</evidence>
<dbReference type="AlphaFoldDB" id="A0A8T0GT33"/>
<evidence type="ECO:0000256" key="6">
    <source>
        <dbReference type="ARBA" id="ARBA00035188"/>
    </source>
</evidence>
<keyword evidence="4" id="KW-0496">Mitochondrion</keyword>
<accession>A0A8T0GT33</accession>
<evidence type="ECO:0000256" key="1">
    <source>
        <dbReference type="ARBA" id="ARBA00004173"/>
    </source>
</evidence>
<evidence type="ECO:0000313" key="9">
    <source>
        <dbReference type="Proteomes" id="UP000822688"/>
    </source>
</evidence>
<dbReference type="GO" id="GO:0032543">
    <property type="term" value="P:mitochondrial translation"/>
    <property type="evidence" value="ECO:0007669"/>
    <property type="project" value="InterPro"/>
</dbReference>
<dbReference type="SUPFAM" id="SSF52833">
    <property type="entry name" value="Thioredoxin-like"/>
    <property type="match status" value="1"/>
</dbReference>
<evidence type="ECO:0000256" key="3">
    <source>
        <dbReference type="ARBA" id="ARBA00022980"/>
    </source>
</evidence>
<dbReference type="SMART" id="SM00916">
    <property type="entry name" value="L51_S25_CI-B8"/>
    <property type="match status" value="1"/>
</dbReference>
<evidence type="ECO:0000256" key="4">
    <source>
        <dbReference type="ARBA" id="ARBA00023128"/>
    </source>
</evidence>
<reference evidence="8" key="1">
    <citation type="submission" date="2020-06" db="EMBL/GenBank/DDBJ databases">
        <title>WGS assembly of Ceratodon purpureus strain R40.</title>
        <authorList>
            <person name="Carey S.B."/>
            <person name="Jenkins J."/>
            <person name="Shu S."/>
            <person name="Lovell J.T."/>
            <person name="Sreedasyam A."/>
            <person name="Maumus F."/>
            <person name="Tiley G.P."/>
            <person name="Fernandez-Pozo N."/>
            <person name="Barry K."/>
            <person name="Chen C."/>
            <person name="Wang M."/>
            <person name="Lipzen A."/>
            <person name="Daum C."/>
            <person name="Saski C.A."/>
            <person name="Payton A.C."/>
            <person name="Mcbreen J.C."/>
            <person name="Conrad R.E."/>
            <person name="Kollar L.M."/>
            <person name="Olsson S."/>
            <person name="Huttunen S."/>
            <person name="Landis J.B."/>
            <person name="Wickett N.J."/>
            <person name="Johnson M.G."/>
            <person name="Rensing S.A."/>
            <person name="Grimwood J."/>
            <person name="Schmutz J."/>
            <person name="Mcdaniel S.F."/>
        </authorList>
    </citation>
    <scope>NUCLEOTIDE SEQUENCE</scope>
    <source>
        <strain evidence="8">R40</strain>
    </source>
</reference>
<protein>
    <recommendedName>
        <fullName evidence="6">Large ribosomal subunit protein mL43</fullName>
    </recommendedName>
</protein>
<dbReference type="InterPro" id="IPR007741">
    <property type="entry name" value="Ribosomal_mL43/mS25/NADH_DH"/>
</dbReference>
<evidence type="ECO:0000256" key="2">
    <source>
        <dbReference type="ARBA" id="ARBA00006073"/>
    </source>
</evidence>
<keyword evidence="5" id="KW-0687">Ribonucleoprotein</keyword>
<dbReference type="GO" id="GO:0005762">
    <property type="term" value="C:mitochondrial large ribosomal subunit"/>
    <property type="evidence" value="ECO:0007669"/>
    <property type="project" value="TreeGrafter"/>
</dbReference>
<comment type="caution">
    <text evidence="8">The sequence shown here is derived from an EMBL/GenBank/DDBJ whole genome shotgun (WGS) entry which is preliminary data.</text>
</comment>
<organism evidence="8 9">
    <name type="scientific">Ceratodon purpureus</name>
    <name type="common">Fire moss</name>
    <name type="synonym">Dicranum purpureum</name>
    <dbReference type="NCBI Taxonomy" id="3225"/>
    <lineage>
        <taxon>Eukaryota</taxon>
        <taxon>Viridiplantae</taxon>
        <taxon>Streptophyta</taxon>
        <taxon>Embryophyta</taxon>
        <taxon>Bryophyta</taxon>
        <taxon>Bryophytina</taxon>
        <taxon>Bryopsida</taxon>
        <taxon>Dicranidae</taxon>
        <taxon>Pseudoditrichales</taxon>
        <taxon>Ditrichaceae</taxon>
        <taxon>Ceratodon</taxon>
    </lineage>
</organism>
<dbReference type="Proteomes" id="UP000822688">
    <property type="component" value="Chromosome 9"/>
</dbReference>
<dbReference type="PANTHER" id="PTHR21396:SF2">
    <property type="entry name" value="LARGE RIBOSOMAL SUBUNIT PROTEIN ML43"/>
    <property type="match status" value="1"/>
</dbReference>
<gene>
    <name evidence="8" type="ORF">KC19_9G015200</name>
</gene>
<dbReference type="FunFam" id="3.40.30.10:FF:000175">
    <property type="entry name" value="54S ribosomal protein L51, mitochondrial"/>
    <property type="match status" value="1"/>
</dbReference>
<proteinExistence type="inferred from homology"/>
<sequence>MAVRGVWQLQKLIVCFCDHSGSSAGAREFVNRLFPQFQKANPQFEVSTHLVRGHHPHLRGLYLNKNERVVDLKNQNAEEIMTQVMRLRNSTGRKVVKLKTRHVTFNPSVQGSWTSDLKL</sequence>
<feature type="domain" description="Ribosomal protein/NADH dehydrogenase" evidence="7">
    <location>
        <begin position="18"/>
        <end position="91"/>
    </location>
</feature>
<dbReference type="InterPro" id="IPR036249">
    <property type="entry name" value="Thioredoxin-like_sf"/>
</dbReference>